<gene>
    <name evidence="1" type="ORF">GNZ18_23965</name>
</gene>
<evidence type="ECO:0000313" key="1">
    <source>
        <dbReference type="EMBL" id="MUN39628.1"/>
    </source>
</evidence>
<protein>
    <submittedName>
        <fullName evidence="1">Uncharacterized protein</fullName>
    </submittedName>
</protein>
<dbReference type="RefSeq" id="WP_156218758.1">
    <property type="nucleotide sequence ID" value="NZ_WOFH01000008.1"/>
</dbReference>
<dbReference type="Proteomes" id="UP000432015">
    <property type="component" value="Unassembled WGS sequence"/>
</dbReference>
<dbReference type="AlphaFoldDB" id="A0A7K1L5D8"/>
<organism evidence="1 2">
    <name type="scientific">Actinomadura litoris</name>
    <dbReference type="NCBI Taxonomy" id="2678616"/>
    <lineage>
        <taxon>Bacteria</taxon>
        <taxon>Bacillati</taxon>
        <taxon>Actinomycetota</taxon>
        <taxon>Actinomycetes</taxon>
        <taxon>Streptosporangiales</taxon>
        <taxon>Thermomonosporaceae</taxon>
        <taxon>Actinomadura</taxon>
    </lineage>
</organism>
<comment type="caution">
    <text evidence="1">The sequence shown here is derived from an EMBL/GenBank/DDBJ whole genome shotgun (WGS) entry which is preliminary data.</text>
</comment>
<name>A0A7K1L5D8_9ACTN</name>
<proteinExistence type="predicted"/>
<keyword evidence="2" id="KW-1185">Reference proteome</keyword>
<accession>A0A7K1L5D8</accession>
<evidence type="ECO:0000313" key="2">
    <source>
        <dbReference type="Proteomes" id="UP000432015"/>
    </source>
</evidence>
<sequence>MNIAYALWDADRAGLTTPETETLLRTVHTAAGEAHPADGDAATYLVAPSAYRPYVSTTMPRDGGGYRMAARALRVSRSPGLQQSLLDGWVGDALRRLTARQAAALWDADTAPIARPLALLNAAAPRKGNEAAVLWREYRRRNPGARSPEMTVRDYLGCLYYWQFQRSVDERLPNLFGSLLTFSLAVDFVDAADGAGLDGEDPYLVAASEGFAALAGAAPNRMAREMTLGGAISYVKDAMARGDRAADRNPELSLTPDELFTIRQWDGFHTPLLRLAFGSRPYRHLTDGSGTYLPALACPDIARVFGNALRYDDVVDAIADWGNHETCNELLTALAHAGPGAVHGYGDALAQALDATLACACGRPGHEEAAEYAMGFNLFYLLVPRYVFRRQLAALHRAGGDVAEAFAPPAAGTRLRSAGGRLASGWTLHTEDWRPRWRPAASTVEALARRVARRCLSGAAAPARLVAAAESALARCDRADDDDACRRLTQDWQDVFDAALAAGGLTNTPQAAPLRRAIGRLWGSVVLAGAADDARLFIETDIAVRATFGLPDDAGRRVRRAFFGVTSSAVDHSGFSPYGRIANGIGTLCRSAERDRTP</sequence>
<reference evidence="1 2" key="1">
    <citation type="submission" date="2019-11" db="EMBL/GenBank/DDBJ databases">
        <authorList>
            <person name="Cao P."/>
        </authorList>
    </citation>
    <scope>NUCLEOTIDE SEQUENCE [LARGE SCALE GENOMIC DNA]</scope>
    <source>
        <strain evidence="1 2">NEAU-AAG5</strain>
    </source>
</reference>
<dbReference type="EMBL" id="WOFH01000008">
    <property type="protein sequence ID" value="MUN39628.1"/>
    <property type="molecule type" value="Genomic_DNA"/>
</dbReference>